<dbReference type="AlphaFoldDB" id="A0A3G3IFE3"/>
<protein>
    <submittedName>
        <fullName evidence="1">Uncharacterized protein</fullName>
    </submittedName>
</protein>
<organism evidence="1 2">
    <name type="scientific">Methanomethylophilus alvi</name>
    <dbReference type="NCBI Taxonomy" id="1291540"/>
    <lineage>
        <taxon>Archaea</taxon>
        <taxon>Methanobacteriati</taxon>
        <taxon>Thermoplasmatota</taxon>
        <taxon>Thermoplasmata</taxon>
        <taxon>Methanomassiliicoccales</taxon>
        <taxon>Methanomethylophilaceae</taxon>
        <taxon>Methanomethylophilus</taxon>
    </lineage>
</organism>
<evidence type="ECO:0000313" key="1">
    <source>
        <dbReference type="EMBL" id="AYQ54274.1"/>
    </source>
</evidence>
<evidence type="ECO:0000313" key="2">
    <source>
        <dbReference type="Proteomes" id="UP000273278"/>
    </source>
</evidence>
<gene>
    <name evidence="1" type="ORF">BKD89_00365</name>
</gene>
<sequence length="128" mass="14706">MSEEISILNEKVLLTKGCINIENVYQATQSEDSKGLYMTSDDNNMWIQRANAMSDLIDSKYFVLNEIDKGICSDVDDKSPSVKNEGKYRFMLESASKVKESLKRDGLASTLRTIYHYVINWFCVKTRE</sequence>
<dbReference type="EMBL" id="CP017686">
    <property type="protein sequence ID" value="AYQ54274.1"/>
    <property type="molecule type" value="Genomic_DNA"/>
</dbReference>
<name>A0A3G3IFE3_9ARCH</name>
<dbReference type="Proteomes" id="UP000273278">
    <property type="component" value="Chromosome"/>
</dbReference>
<reference evidence="1 2" key="1">
    <citation type="submission" date="2016-10" db="EMBL/GenBank/DDBJ databases">
        <title>Complete genome of the TMA-utilizing, human hosted archaeon Methanomethylophilus alvus Gen. nov, sp. nov., strain Mx-05, derived from a pure culture.</title>
        <authorList>
            <person name="Brugere J.-F."/>
            <person name="Ben Hania W."/>
            <person name="Chaudhary P.P."/>
            <person name="Gaci N."/>
            <person name="Borrel G."/>
            <person name="Cao Van Tuat L."/>
            <person name="Fardeau M.-L."/>
            <person name="Harris H.M.B."/>
            <person name="O'Toole P.W."/>
            <person name="Ollivier B."/>
        </authorList>
    </citation>
    <scope>NUCLEOTIDE SEQUENCE [LARGE SCALE GENOMIC DNA]</scope>
    <source>
        <strain evidence="1 2">Mx-05</strain>
    </source>
</reference>
<accession>A0A3G3IFE3</accession>
<proteinExistence type="predicted"/>